<evidence type="ECO:0000256" key="2">
    <source>
        <dbReference type="ARBA" id="ARBA00022801"/>
    </source>
</evidence>
<keyword evidence="1" id="KW-0540">Nuclease</keyword>
<evidence type="ECO:0000256" key="1">
    <source>
        <dbReference type="ARBA" id="ARBA00022722"/>
    </source>
</evidence>
<dbReference type="GO" id="GO:0003723">
    <property type="term" value="F:RNA binding"/>
    <property type="evidence" value="ECO:0007669"/>
    <property type="project" value="InterPro"/>
</dbReference>
<name>A0A9P9R6J9_FUSSL</name>
<dbReference type="GO" id="GO:0004521">
    <property type="term" value="F:RNA endonuclease activity"/>
    <property type="evidence" value="ECO:0007669"/>
    <property type="project" value="InterPro"/>
</dbReference>
<dbReference type="InterPro" id="IPR016191">
    <property type="entry name" value="Ribonuclease/ribotoxin"/>
</dbReference>
<gene>
    <name evidence="3" type="ORF">B0J15DRAFT_545198</name>
</gene>
<dbReference type="EMBL" id="JAGTJS010000005">
    <property type="protein sequence ID" value="KAH7268326.1"/>
    <property type="molecule type" value="Genomic_DNA"/>
</dbReference>
<dbReference type="Proteomes" id="UP000736672">
    <property type="component" value="Unassembled WGS sequence"/>
</dbReference>
<reference evidence="3" key="1">
    <citation type="journal article" date="2021" name="Nat. Commun.">
        <title>Genetic determinants of endophytism in the Arabidopsis root mycobiome.</title>
        <authorList>
            <person name="Mesny F."/>
            <person name="Miyauchi S."/>
            <person name="Thiergart T."/>
            <person name="Pickel B."/>
            <person name="Atanasova L."/>
            <person name="Karlsson M."/>
            <person name="Huettel B."/>
            <person name="Barry K.W."/>
            <person name="Haridas S."/>
            <person name="Chen C."/>
            <person name="Bauer D."/>
            <person name="Andreopoulos W."/>
            <person name="Pangilinan J."/>
            <person name="LaButti K."/>
            <person name="Riley R."/>
            <person name="Lipzen A."/>
            <person name="Clum A."/>
            <person name="Drula E."/>
            <person name="Henrissat B."/>
            <person name="Kohler A."/>
            <person name="Grigoriev I.V."/>
            <person name="Martin F.M."/>
            <person name="Hacquard S."/>
        </authorList>
    </citation>
    <scope>NUCLEOTIDE SEQUENCE</scope>
    <source>
        <strain evidence="3">FSSC 5 MPI-SDFR-AT-0091</strain>
    </source>
</reference>
<protein>
    <submittedName>
        <fullName evidence="3">Uncharacterized protein</fullName>
    </submittedName>
</protein>
<comment type="caution">
    <text evidence="3">The sequence shown here is derived from an EMBL/GenBank/DDBJ whole genome shotgun (WGS) entry which is preliminary data.</text>
</comment>
<dbReference type="OrthoDB" id="5099826at2759"/>
<accession>A0A9P9R6J9</accession>
<dbReference type="Gene3D" id="3.10.450.30">
    <property type="entry name" value="Microbial ribonucleases"/>
    <property type="match status" value="1"/>
</dbReference>
<evidence type="ECO:0000313" key="3">
    <source>
        <dbReference type="EMBL" id="KAH7268326.1"/>
    </source>
</evidence>
<keyword evidence="2" id="KW-0378">Hydrolase</keyword>
<organism evidence="3 4">
    <name type="scientific">Fusarium solani</name>
    <name type="common">Filamentous fungus</name>
    <dbReference type="NCBI Taxonomy" id="169388"/>
    <lineage>
        <taxon>Eukaryota</taxon>
        <taxon>Fungi</taxon>
        <taxon>Dikarya</taxon>
        <taxon>Ascomycota</taxon>
        <taxon>Pezizomycotina</taxon>
        <taxon>Sordariomycetes</taxon>
        <taxon>Hypocreomycetidae</taxon>
        <taxon>Hypocreales</taxon>
        <taxon>Nectriaceae</taxon>
        <taxon>Fusarium</taxon>
        <taxon>Fusarium solani species complex</taxon>
    </lineage>
</organism>
<dbReference type="Pfam" id="PF00545">
    <property type="entry name" value="Ribonuclease"/>
    <property type="match status" value="1"/>
</dbReference>
<dbReference type="GO" id="GO:0016787">
    <property type="term" value="F:hydrolase activity"/>
    <property type="evidence" value="ECO:0007669"/>
    <property type="project" value="UniProtKB-KW"/>
</dbReference>
<keyword evidence="4" id="KW-1185">Reference proteome</keyword>
<dbReference type="InterPro" id="IPR000026">
    <property type="entry name" value="N1-like"/>
</dbReference>
<dbReference type="AlphaFoldDB" id="A0A9P9R6J9"/>
<dbReference type="SUPFAM" id="SSF53933">
    <property type="entry name" value="Microbial ribonucleases"/>
    <property type="match status" value="1"/>
</dbReference>
<sequence>MCSLAKLMPSKSVTDDDMDDCRSECSYYSLPELDETDPVRHIPASVVKQQAEAVPASCQMETSYPHTYNNSEHLPLRVAGPWIEHPLVKDGPYISGSPGPARVVVSAMGGTGFDVIYHPNRPIFWGPKKNTFVQARYHPKGSRRSNMLAQNQYFGQSPWGLASPSTPQPLALNEQSLALFNSQQLIGAKQFLDMQKWLNTQAFPHTPQNLAAQLLITAQQLISAQQVITSQRLFTAQQLIIAQQISATKQYLDTLKSLSRPSPHYSSQMMASAPLIPVGQVQ</sequence>
<evidence type="ECO:0000313" key="4">
    <source>
        <dbReference type="Proteomes" id="UP000736672"/>
    </source>
</evidence>
<proteinExistence type="predicted"/>